<keyword evidence="2" id="KW-1185">Reference proteome</keyword>
<protein>
    <recommendedName>
        <fullName evidence="3">CRISPR-associated protein Cse4</fullName>
    </recommendedName>
</protein>
<dbReference type="PATRIC" id="fig|1240678.4.peg.5441"/>
<dbReference type="Pfam" id="PF09344">
    <property type="entry name" value="Cas_CT1975"/>
    <property type="match status" value="1"/>
</dbReference>
<name>A0A0D7CIN9_9ACTN</name>
<accession>A0A0D7CIN9</accession>
<dbReference type="Proteomes" id="UP000032458">
    <property type="component" value="Unassembled WGS sequence"/>
</dbReference>
<dbReference type="AlphaFoldDB" id="A0A0D7CIN9"/>
<comment type="caution">
    <text evidence="1">The sequence shown here is derived from an EMBL/GenBank/DDBJ whole genome shotgun (WGS) entry which is preliminary data.</text>
</comment>
<evidence type="ECO:0008006" key="3">
    <source>
        <dbReference type="Google" id="ProtNLM"/>
    </source>
</evidence>
<evidence type="ECO:0000313" key="1">
    <source>
        <dbReference type="EMBL" id="KIZ15700.1"/>
    </source>
</evidence>
<dbReference type="RefSeq" id="WP_037789589.1">
    <property type="nucleotide sequence ID" value="NZ_JRKI01000032.1"/>
</dbReference>
<reference evidence="1 2" key="1">
    <citation type="submission" date="2014-09" db="EMBL/GenBank/DDBJ databases">
        <title>Draft genome sequence of Streptomyces natalensis ATCC 27448, producer of the antifungal pimaricin.</title>
        <authorList>
            <person name="Mendes M.V."/>
            <person name="Beites T."/>
            <person name="Pires S."/>
            <person name="Santos C.L."/>
            <person name="Moradas-Ferreira P."/>
        </authorList>
    </citation>
    <scope>NUCLEOTIDE SEQUENCE [LARGE SCALE GENOMIC DNA]</scope>
    <source>
        <strain evidence="1 2">ATCC 27448</strain>
    </source>
</reference>
<sequence length="384" mass="41584">MTFLCLHALTTVPFSNMNRDENGEPKKVLYGGATRERWSSQAQSRPLRLHIEEATGIQALRTRRIPQQLTNRLTARDWPNDLAASAAEQTMTSAGLGVDRNGNTVLAFISASAIDQLADLCDTHRQAIEQHANDNTGKKSKKGSATGIPATDVQKILTSSNGSIGLFGRMLAELPDAGVDAARQMAHGFTTHAVPNVPMSDFFTAVDDLQGDSETGSGHMNHAYYASGTFYRYAVLDLDSLLNNLDSDTETARILVTAFTDGFIRTLPQAKKNTTAPATAPDLVHLTVRTDQPLNYSPAFERPITDHNRSGWAEPSRQALAHYAQRLTTLIGDPDTGASPWSGYATIAADDYPGLGARATSYPALTKTATEELFDAHNKTAKRP</sequence>
<organism evidence="1 2">
    <name type="scientific">Streptomyces natalensis ATCC 27448</name>
    <dbReference type="NCBI Taxonomy" id="1240678"/>
    <lineage>
        <taxon>Bacteria</taxon>
        <taxon>Bacillati</taxon>
        <taxon>Actinomycetota</taxon>
        <taxon>Actinomycetes</taxon>
        <taxon>Kitasatosporales</taxon>
        <taxon>Streptomycetaceae</taxon>
        <taxon>Streptomyces</taxon>
    </lineage>
</organism>
<dbReference type="InterPro" id="IPR010148">
    <property type="entry name" value="CRISPR-assoc_prot_CT1975"/>
</dbReference>
<gene>
    <name evidence="1" type="ORF">SNA_25565</name>
</gene>
<proteinExistence type="predicted"/>
<dbReference type="EMBL" id="JRKI01000032">
    <property type="protein sequence ID" value="KIZ15700.1"/>
    <property type="molecule type" value="Genomic_DNA"/>
</dbReference>
<dbReference type="NCBIfam" id="TIGR01869">
    <property type="entry name" value="casC_Cse4"/>
    <property type="match status" value="1"/>
</dbReference>
<evidence type="ECO:0000313" key="2">
    <source>
        <dbReference type="Proteomes" id="UP000032458"/>
    </source>
</evidence>